<dbReference type="EMBL" id="JABAIA010000002">
    <property type="protein sequence ID" value="NLR66930.1"/>
    <property type="molecule type" value="Genomic_DNA"/>
</dbReference>
<protein>
    <recommendedName>
        <fullName evidence="4">Phage tail collar domain-containing protein</fullName>
    </recommendedName>
</protein>
<gene>
    <name evidence="2" type="ORF">HGH92_21660</name>
</gene>
<feature type="region of interest" description="Disordered" evidence="1">
    <location>
        <begin position="223"/>
        <end position="242"/>
    </location>
</feature>
<keyword evidence="3" id="KW-1185">Reference proteome</keyword>
<proteinExistence type="predicted"/>
<sequence>MNRVEELTNLGGFPMTQYTLDFMQKSYRESLGALARLVGSAVIVSGMEETGSTVANGWISYNGELLPFIGGPKQSTWIVEELAEPRKFADLVDRNVYFTRQARFAAGGIAYSSLQRIETLLGLKNTIASLETRLGQRIDNVWKRGDVIEIDCSKPYLQANFDSTGLGINERTGWAVCNGANGTKNRGGRFAVGYDPLQFDYNDFGKTGGKDWVSLTAEQNGPHTHGYASPHQDNNTWGDGAEENDYGPGWLINPNRLGYNGTTSSSGYGYPHENRPPFFVTLWIMKL</sequence>
<dbReference type="SUPFAM" id="SSF88874">
    <property type="entry name" value="Receptor-binding domain of short tail fibre protein gp12"/>
    <property type="match status" value="1"/>
</dbReference>
<comment type="caution">
    <text evidence="2">The sequence shown here is derived from an EMBL/GenBank/DDBJ whole genome shotgun (WGS) entry which is preliminary data.</text>
</comment>
<dbReference type="AlphaFoldDB" id="A0A847RMA4"/>
<dbReference type="RefSeq" id="WP_168872828.1">
    <property type="nucleotide sequence ID" value="NZ_JABAIA010000002.1"/>
</dbReference>
<organism evidence="2 3">
    <name type="scientific">Chitinophaga varians</name>
    <dbReference type="NCBI Taxonomy" id="2202339"/>
    <lineage>
        <taxon>Bacteria</taxon>
        <taxon>Pseudomonadati</taxon>
        <taxon>Bacteroidota</taxon>
        <taxon>Chitinophagia</taxon>
        <taxon>Chitinophagales</taxon>
        <taxon>Chitinophagaceae</taxon>
        <taxon>Chitinophaga</taxon>
    </lineage>
</organism>
<name>A0A847RMA4_9BACT</name>
<evidence type="ECO:0000313" key="2">
    <source>
        <dbReference type="EMBL" id="NLR66930.1"/>
    </source>
</evidence>
<evidence type="ECO:0000256" key="1">
    <source>
        <dbReference type="SAM" id="MobiDB-lite"/>
    </source>
</evidence>
<evidence type="ECO:0000313" key="3">
    <source>
        <dbReference type="Proteomes" id="UP000570474"/>
    </source>
</evidence>
<dbReference type="CDD" id="cd22641">
    <property type="entry name" value="C24-like"/>
    <property type="match status" value="1"/>
</dbReference>
<accession>A0A847RMA4</accession>
<dbReference type="Proteomes" id="UP000570474">
    <property type="component" value="Unassembled WGS sequence"/>
</dbReference>
<evidence type="ECO:0008006" key="4">
    <source>
        <dbReference type="Google" id="ProtNLM"/>
    </source>
</evidence>
<reference evidence="2 3" key="1">
    <citation type="submission" date="2020-04" db="EMBL/GenBank/DDBJ databases">
        <authorList>
            <person name="Yin C."/>
        </authorList>
    </citation>
    <scope>NUCLEOTIDE SEQUENCE [LARGE SCALE GENOMIC DNA]</scope>
    <source>
        <strain evidence="2 3">Ae27</strain>
    </source>
</reference>